<dbReference type="EMBL" id="CP069362">
    <property type="protein sequence ID" value="WGS65781.1"/>
    <property type="molecule type" value="Genomic_DNA"/>
</dbReference>
<accession>A0ABY8PT16</accession>
<evidence type="ECO:0008006" key="3">
    <source>
        <dbReference type="Google" id="ProtNLM"/>
    </source>
</evidence>
<proteinExistence type="predicted"/>
<dbReference type="Proteomes" id="UP001232493">
    <property type="component" value="Chromosome"/>
</dbReference>
<reference evidence="1 2" key="1">
    <citation type="submission" date="2021-02" db="EMBL/GenBank/DDBJ databases">
        <title>Characterization of Marinitoga sp. nov. str. BP5-C20A.</title>
        <authorList>
            <person name="Erauso G."/>
            <person name="Postec A."/>
        </authorList>
    </citation>
    <scope>NUCLEOTIDE SEQUENCE [LARGE SCALE GENOMIC DNA]</scope>
    <source>
        <strain evidence="1 2">BP5-C20A</strain>
    </source>
</reference>
<evidence type="ECO:0000313" key="1">
    <source>
        <dbReference type="EMBL" id="WGS65781.1"/>
    </source>
</evidence>
<evidence type="ECO:0000313" key="2">
    <source>
        <dbReference type="Proteomes" id="UP001232493"/>
    </source>
</evidence>
<sequence>MKKILLFLLISIFALSIFADIYEVIPQNSKAVIVMNNAKTVYNDLKTVPVFGKILDDPTYAESLISGMIDAYIQSLEMNSDEVYSALEKNVGLFIIEPTDNKYDFGIVLGPVDDGNKYVDIFSKVINALMPEDAGITFDYIVKKSDLQDYLIITTNKKDYENSQLKFVPQKRFNDTGIYEEVNTSSLKGYGFSNVKDGYLYSTFNLFTDNKITPSQVNVDNSDFYGLLFSRTNYLPKDLSINLSSFGITLPEDLINNILNESNWAEETSLINLKMDDETGNMSADMALKIMINTKSSFEEIEKLIPSDASIEKLGSNYIKVTHTVENNTVSFYLWKDSDILYISNVDKNKINEYNKKAIKLSQNKLYTELKSKVPESNIGLIFFDLKPLINFLKDYLGVEGLDGEFGGLATSVYSKSPEGKNMIEFHFVMK</sequence>
<name>A0ABY8PT16_9BACT</name>
<dbReference type="RefSeq" id="WP_281000540.1">
    <property type="nucleotide sequence ID" value="NZ_CP069362.1"/>
</dbReference>
<gene>
    <name evidence="1" type="ORF">JRV97_04310</name>
</gene>
<keyword evidence="2" id="KW-1185">Reference proteome</keyword>
<organism evidence="1 2">
    <name type="scientific">Marinitoga aeolica</name>
    <dbReference type="NCBI Taxonomy" id="2809031"/>
    <lineage>
        <taxon>Bacteria</taxon>
        <taxon>Thermotogati</taxon>
        <taxon>Thermotogota</taxon>
        <taxon>Thermotogae</taxon>
        <taxon>Petrotogales</taxon>
        <taxon>Petrotogaceae</taxon>
        <taxon>Marinitoga</taxon>
    </lineage>
</organism>
<protein>
    <recommendedName>
        <fullName evidence="3">DUF3352 domain-containing protein</fullName>
    </recommendedName>
</protein>